<dbReference type="SUPFAM" id="SSF51261">
    <property type="entry name" value="Duplicated hybrid motif"/>
    <property type="match status" value="1"/>
</dbReference>
<evidence type="ECO:0000313" key="3">
    <source>
        <dbReference type="EMBL" id="NJC32758.1"/>
    </source>
</evidence>
<protein>
    <submittedName>
        <fullName evidence="3">Murein DD-endopeptidase MepM/ murein hydrolase activator NlpD</fullName>
    </submittedName>
</protein>
<dbReference type="InterPro" id="IPR016047">
    <property type="entry name" value="M23ase_b-sheet_dom"/>
</dbReference>
<name>A0ABX0XHE6_9SPHN</name>
<keyword evidence="3" id="KW-0378">Hydrolase</keyword>
<organism evidence="3 4">
    <name type="scientific">Sphingomonas jejuensis</name>
    <dbReference type="NCBI Taxonomy" id="904715"/>
    <lineage>
        <taxon>Bacteria</taxon>
        <taxon>Pseudomonadati</taxon>
        <taxon>Pseudomonadota</taxon>
        <taxon>Alphaproteobacteria</taxon>
        <taxon>Sphingomonadales</taxon>
        <taxon>Sphingomonadaceae</taxon>
        <taxon>Sphingomonas</taxon>
    </lineage>
</organism>
<keyword evidence="1" id="KW-0732">Signal</keyword>
<feature type="domain" description="M23ase beta-sheet core" evidence="2">
    <location>
        <begin position="59"/>
        <end position="178"/>
    </location>
</feature>
<dbReference type="EMBL" id="JAATJE010000001">
    <property type="protein sequence ID" value="NJC32758.1"/>
    <property type="molecule type" value="Genomic_DNA"/>
</dbReference>
<accession>A0ABX0XHE6</accession>
<dbReference type="Proteomes" id="UP000734218">
    <property type="component" value="Unassembled WGS sequence"/>
</dbReference>
<evidence type="ECO:0000256" key="1">
    <source>
        <dbReference type="ARBA" id="ARBA00022729"/>
    </source>
</evidence>
<proteinExistence type="predicted"/>
<dbReference type="CDD" id="cd12797">
    <property type="entry name" value="M23_peptidase"/>
    <property type="match status" value="1"/>
</dbReference>
<keyword evidence="4" id="KW-1185">Reference proteome</keyword>
<dbReference type="PANTHER" id="PTHR21666:SF289">
    <property type="entry name" value="L-ALA--D-GLU ENDOPEPTIDASE"/>
    <property type="match status" value="1"/>
</dbReference>
<dbReference type="RefSeq" id="WP_167952176.1">
    <property type="nucleotide sequence ID" value="NZ_JAATJE010000001.1"/>
</dbReference>
<evidence type="ECO:0000313" key="4">
    <source>
        <dbReference type="Proteomes" id="UP000734218"/>
    </source>
</evidence>
<dbReference type="PANTHER" id="PTHR21666">
    <property type="entry name" value="PEPTIDASE-RELATED"/>
    <property type="match status" value="1"/>
</dbReference>
<reference evidence="3 4" key="1">
    <citation type="submission" date="2020-03" db="EMBL/GenBank/DDBJ databases">
        <title>Genomic Encyclopedia of Type Strains, Phase IV (KMG-IV): sequencing the most valuable type-strain genomes for metagenomic binning, comparative biology and taxonomic classification.</title>
        <authorList>
            <person name="Goeker M."/>
        </authorList>
    </citation>
    <scope>NUCLEOTIDE SEQUENCE [LARGE SCALE GENOMIC DNA]</scope>
    <source>
        <strain evidence="3 4">DSM 27651</strain>
    </source>
</reference>
<dbReference type="InterPro" id="IPR050570">
    <property type="entry name" value="Cell_wall_metabolism_enzyme"/>
</dbReference>
<dbReference type="Pfam" id="PF01551">
    <property type="entry name" value="Peptidase_M23"/>
    <property type="match status" value="1"/>
</dbReference>
<evidence type="ECO:0000259" key="2">
    <source>
        <dbReference type="Pfam" id="PF01551"/>
    </source>
</evidence>
<dbReference type="Gene3D" id="2.70.70.10">
    <property type="entry name" value="Glucose Permease (Domain IIA)"/>
    <property type="match status" value="1"/>
</dbReference>
<dbReference type="GO" id="GO:0016787">
    <property type="term" value="F:hydrolase activity"/>
    <property type="evidence" value="ECO:0007669"/>
    <property type="project" value="UniProtKB-KW"/>
</dbReference>
<dbReference type="InterPro" id="IPR011055">
    <property type="entry name" value="Dup_hybrid_motif"/>
</dbReference>
<sequence length="330" mass="35085">MTWSFFASLTLQAAAPPPTLDLPVACRLPERCVIQKLVDHAPGPERQDARCGMLTTDGHKGTDIRLRRYSDMAGPPVPVLAAAAGRVARVRDGVADADVRQTGPEAVGERQAGNAVVIEHPGGWETQYSHLRQGSVLVRPGQVVEAGAPVGAVGMSGLAEFPHLHFELRRAGGQAIDPFTGTAADERVACGAPGRPLWRDAAGSRQWVRPNEIVAVGFADRADAVEAARRATLPLPLAPDPAALVGWADVAGLIDGTVERLELIGPEGRPVVTRERRLERGSLSWFSFAGRPRPAGGWPAGEYRLRYLLNLNGDTRTAEAAVRIGGPTTP</sequence>
<gene>
    <name evidence="3" type="ORF">GGR88_000232</name>
</gene>
<comment type="caution">
    <text evidence="3">The sequence shown here is derived from an EMBL/GenBank/DDBJ whole genome shotgun (WGS) entry which is preliminary data.</text>
</comment>